<feature type="domain" description="HTH cro/C1-type" evidence="2">
    <location>
        <begin position="4"/>
        <end position="58"/>
    </location>
</feature>
<reference evidence="3 4" key="1">
    <citation type="submission" date="2020-01" db="EMBL/GenBank/DDBJ databases">
        <title>Complete and circular genome sequences of six lactobacillus isolates from horses.</title>
        <authorList>
            <person name="Hassan H.M."/>
        </authorList>
    </citation>
    <scope>NUCLEOTIDE SEQUENCE [LARGE SCALE GENOMIC DNA]</scope>
    <source>
        <strain evidence="3 4">1A</strain>
    </source>
</reference>
<dbReference type="GO" id="GO:0003677">
    <property type="term" value="F:DNA binding"/>
    <property type="evidence" value="ECO:0007669"/>
    <property type="project" value="UniProtKB-KW"/>
</dbReference>
<dbReference type="SUPFAM" id="SSF47413">
    <property type="entry name" value="lambda repressor-like DNA-binding domains"/>
    <property type="match status" value="1"/>
</dbReference>
<name>A0A7H9EJF8_9LACO</name>
<dbReference type="PANTHER" id="PTHR46558">
    <property type="entry name" value="TRACRIPTIONAL REGULATORY PROTEIN-RELATED-RELATED"/>
    <property type="match status" value="1"/>
</dbReference>
<organism evidence="3 4">
    <name type="scientific">Ligilactobacillus saerimneri</name>
    <dbReference type="NCBI Taxonomy" id="228229"/>
    <lineage>
        <taxon>Bacteria</taxon>
        <taxon>Bacillati</taxon>
        <taxon>Bacillota</taxon>
        <taxon>Bacilli</taxon>
        <taxon>Lactobacillales</taxon>
        <taxon>Lactobacillaceae</taxon>
        <taxon>Ligilactobacillus</taxon>
    </lineage>
</organism>
<dbReference type="Gene3D" id="1.10.260.40">
    <property type="entry name" value="lambda repressor-like DNA-binding domains"/>
    <property type="match status" value="1"/>
</dbReference>
<evidence type="ECO:0000313" key="3">
    <source>
        <dbReference type="EMBL" id="QLL77477.1"/>
    </source>
</evidence>
<dbReference type="PANTHER" id="PTHR46558:SF11">
    <property type="entry name" value="HTH-TYPE TRANSCRIPTIONAL REGULATOR XRE"/>
    <property type="match status" value="1"/>
</dbReference>
<proteinExistence type="predicted"/>
<dbReference type="InterPro" id="IPR001387">
    <property type="entry name" value="Cro/C1-type_HTH"/>
</dbReference>
<dbReference type="RefSeq" id="WP_180849329.1">
    <property type="nucleotide sequence ID" value="NZ_CP047418.1"/>
</dbReference>
<dbReference type="Pfam" id="PF01381">
    <property type="entry name" value="HTH_3"/>
    <property type="match status" value="1"/>
</dbReference>
<accession>A0A7H9EJF8</accession>
<dbReference type="EMBL" id="CP047418">
    <property type="protein sequence ID" value="QLL77477.1"/>
    <property type="molecule type" value="Genomic_DNA"/>
</dbReference>
<evidence type="ECO:0000313" key="4">
    <source>
        <dbReference type="Proteomes" id="UP000510886"/>
    </source>
</evidence>
<dbReference type="AlphaFoldDB" id="A0A7H9EJF8"/>
<evidence type="ECO:0000259" key="2">
    <source>
        <dbReference type="PROSITE" id="PS50943"/>
    </source>
</evidence>
<dbReference type="CDD" id="cd00093">
    <property type="entry name" value="HTH_XRE"/>
    <property type="match status" value="1"/>
</dbReference>
<dbReference type="SMART" id="SM00530">
    <property type="entry name" value="HTH_XRE"/>
    <property type="match status" value="1"/>
</dbReference>
<dbReference type="KEGG" id="lsw:GTO87_01880"/>
<dbReference type="InterPro" id="IPR010982">
    <property type="entry name" value="Lambda_DNA-bd_dom_sf"/>
</dbReference>
<dbReference type="Proteomes" id="UP000510886">
    <property type="component" value="Chromosome"/>
</dbReference>
<dbReference type="PROSITE" id="PS50943">
    <property type="entry name" value="HTH_CROC1"/>
    <property type="match status" value="1"/>
</dbReference>
<keyword evidence="1" id="KW-0238">DNA-binding</keyword>
<gene>
    <name evidence="3" type="ORF">GTO87_01880</name>
</gene>
<evidence type="ECO:0000256" key="1">
    <source>
        <dbReference type="ARBA" id="ARBA00023125"/>
    </source>
</evidence>
<protein>
    <submittedName>
        <fullName evidence="3">Helix-turn-helix domain-containing protein</fullName>
    </submittedName>
</protein>
<sequence>MNRIKELRKEKGISLKELGNEIGISSATLSRYETDKRNPKIENWQKLADYFQVPVPYLMGTSNHRDGLDLWAEHSGYSMESIQKEIDRLEKANRFNNENRQQRIGQAIENLSSNGNDEYSAILNLSIDIRKMVHEYLKPYFYNLDAMEKQPDKFLAPGSKIKLGKKPIFYDDMHPETMKKVDEIIADTALKLSELASEIRRQEQ</sequence>